<evidence type="ECO:0000256" key="1">
    <source>
        <dbReference type="SAM" id="MobiDB-lite"/>
    </source>
</evidence>
<accession>A0A183G5X4</accession>
<feature type="region of interest" description="Disordered" evidence="1">
    <location>
        <begin position="1"/>
        <end position="23"/>
    </location>
</feature>
<evidence type="ECO:0000259" key="2">
    <source>
        <dbReference type="Pfam" id="PF08164"/>
    </source>
</evidence>
<dbReference type="AlphaFoldDB" id="A0A183G5X4"/>
<dbReference type="PANTHER" id="PTHR15565">
    <property type="entry name" value="AATF PROTEIN APOPTOSIS ANTAGONIZING TRANSCRIPTION FACTOR"/>
    <property type="match status" value="1"/>
</dbReference>
<evidence type="ECO:0000313" key="3">
    <source>
        <dbReference type="Proteomes" id="UP000050761"/>
    </source>
</evidence>
<dbReference type="InterPro" id="IPR039223">
    <property type="entry name" value="AATF/Bfr2"/>
</dbReference>
<dbReference type="GO" id="GO:0006357">
    <property type="term" value="P:regulation of transcription by RNA polymerase II"/>
    <property type="evidence" value="ECO:0007669"/>
    <property type="project" value="TreeGrafter"/>
</dbReference>
<reference evidence="4" key="1">
    <citation type="submission" date="2019-09" db="UniProtKB">
        <authorList>
            <consortium name="WormBaseParasite"/>
        </authorList>
    </citation>
    <scope>IDENTIFICATION</scope>
</reference>
<sequence>LEDDDDEAKERPQPPSTSVKSLSKRLCESEERFAKFRDCTLKKWDGRTRLIASRRPKNATTDFSAFEKENVVSQIEKMCSDKARLVKRCRVKKTDIERIGGNPEAEEDEEIYDDDDFYQVLLKELIDRKSSLTQDPVAMTRHYIEMQKLKSKRAKKRDIDHRASKDRKIKYIPIPKLVSFHPATPEMVEWNHETRNELFKSLFS</sequence>
<dbReference type="Proteomes" id="UP000050761">
    <property type="component" value="Unassembled WGS sequence"/>
</dbReference>
<keyword evidence="3" id="KW-1185">Reference proteome</keyword>
<dbReference type="WBParaSite" id="HPBE_0001707001-mRNA-1">
    <property type="protein sequence ID" value="HPBE_0001707001-mRNA-1"/>
    <property type="gene ID" value="HPBE_0001707001"/>
</dbReference>
<name>A0A183G5X4_HELPZ</name>
<organism evidence="3 4">
    <name type="scientific">Heligmosomoides polygyrus</name>
    <name type="common">Parasitic roundworm</name>
    <dbReference type="NCBI Taxonomy" id="6339"/>
    <lineage>
        <taxon>Eukaryota</taxon>
        <taxon>Metazoa</taxon>
        <taxon>Ecdysozoa</taxon>
        <taxon>Nematoda</taxon>
        <taxon>Chromadorea</taxon>
        <taxon>Rhabditida</taxon>
        <taxon>Rhabditina</taxon>
        <taxon>Rhabditomorpha</taxon>
        <taxon>Strongyloidea</taxon>
        <taxon>Heligmosomidae</taxon>
        <taxon>Heligmosomoides</taxon>
    </lineage>
</organism>
<dbReference type="PANTHER" id="PTHR15565:SF0">
    <property type="entry name" value="PROTEIN AATF"/>
    <property type="match status" value="1"/>
</dbReference>
<protein>
    <submittedName>
        <fullName evidence="4">TRAUB domain-containing protein</fullName>
    </submittedName>
</protein>
<feature type="domain" description="Apoptosis-antagonizing transcription factor C-terminal" evidence="2">
    <location>
        <begin position="118"/>
        <end position="203"/>
    </location>
</feature>
<dbReference type="InterPro" id="IPR012617">
    <property type="entry name" value="AATF_C"/>
</dbReference>
<proteinExistence type="predicted"/>
<dbReference type="Pfam" id="PF08164">
    <property type="entry name" value="TRAUB"/>
    <property type="match status" value="1"/>
</dbReference>
<dbReference type="GO" id="GO:0005730">
    <property type="term" value="C:nucleolus"/>
    <property type="evidence" value="ECO:0007669"/>
    <property type="project" value="TreeGrafter"/>
</dbReference>
<evidence type="ECO:0000313" key="4">
    <source>
        <dbReference type="WBParaSite" id="HPBE_0001707001-mRNA-1"/>
    </source>
</evidence>